<feature type="compositionally biased region" description="Polar residues" evidence="1">
    <location>
        <begin position="158"/>
        <end position="204"/>
    </location>
</feature>
<feature type="compositionally biased region" description="Polar residues" evidence="1">
    <location>
        <begin position="333"/>
        <end position="362"/>
    </location>
</feature>
<feature type="compositionally biased region" description="Pro residues" evidence="1">
    <location>
        <begin position="134"/>
        <end position="146"/>
    </location>
</feature>
<feature type="region of interest" description="Disordered" evidence="1">
    <location>
        <begin position="1"/>
        <end position="92"/>
    </location>
</feature>
<evidence type="ECO:0000313" key="2">
    <source>
        <dbReference type="EMBL" id="KNZ58023.1"/>
    </source>
</evidence>
<feature type="region of interest" description="Disordered" evidence="1">
    <location>
        <begin position="105"/>
        <end position="442"/>
    </location>
</feature>
<dbReference type="VEuPathDB" id="FungiDB:VP01_2013g4"/>
<evidence type="ECO:0000256" key="1">
    <source>
        <dbReference type="SAM" id="MobiDB-lite"/>
    </source>
</evidence>
<feature type="compositionally biased region" description="Acidic residues" evidence="1">
    <location>
        <begin position="787"/>
        <end position="798"/>
    </location>
</feature>
<name>A0A0L6VB99_9BASI</name>
<proteinExistence type="predicted"/>
<reference evidence="2 3" key="1">
    <citation type="submission" date="2015-08" db="EMBL/GenBank/DDBJ databases">
        <title>Next Generation Sequencing and Analysis of the Genome of Puccinia sorghi L Schw, the Causal Agent of Maize Common Rust.</title>
        <authorList>
            <person name="Rochi L."/>
            <person name="Burguener G."/>
            <person name="Darino M."/>
            <person name="Turjanski A."/>
            <person name="Kreff E."/>
            <person name="Dieguez M.J."/>
            <person name="Sacco F."/>
        </authorList>
    </citation>
    <scope>NUCLEOTIDE SEQUENCE [LARGE SCALE GENOMIC DNA]</scope>
    <source>
        <strain evidence="2 3">RO10H11247</strain>
    </source>
</reference>
<feature type="compositionally biased region" description="Polar residues" evidence="1">
    <location>
        <begin position="729"/>
        <end position="745"/>
    </location>
</feature>
<sequence>MDGISSDGTAAPSVKQSLPQKKKSVATVGPIGWTNDLTHTKVKKTKRASMPQLPLSSVVTPPTPSQPPPKKRKKNSDTPQQKTTEMVWPSLDSFANLTPEEILARFAKPVSSNPTPRSQPRAGKRVKVDKPDAPQSPPEPVLPIPSPSQQAPGPTIPNPQDENSDNAKQVQSSQAFPNPQDENSNNAKQVQSSQACSLNNAANPPTQPLVPNPAQSFAADSSVPPSLEESNTTSTPHSRPLTKPVQLPTVAPECSDSPLDNQPQSQLLNNVVKEGSQISAAKRKKRKSTKPPTEHVDQSNVVLEATSMPPSNPPTVPTVANVQPSKPSEALANASSTAPIPFNGQNLHHTSTIQAEGTSASASRPAHQPVSSHATEAVPAQDKINGSNTDNPADIVDNEQQPLNIPEKPNLLAIRKEKSKAKAKQKKQQKKRSLRSVSVSTAHTTQEARCFSSVSASPYPKELDFHMPSRQSTPVSMLNIPKHFGRWELSIPSDREVPAAVLARMHHFLDEAVCAGFAKPIFRDLTPAISERPSLCIPSPKKDLASAANPPTHLTKLPTIQSPTPVPDESNTTSPATIPKIPSPPKTNHLANEQLLSSMTSAPQDSVPAAHPSRYTIELPMTQPSTPMTDDNRLTNPEPTPKPPSPSQATNLVTTEMIPHGRSLKRTLSTCSSSLSDDINNTVMMTLGLEEDSCQYDFEPNPNKQKVHKDPQTASNQKLIDATRDQSQKHVSVPTSEVSTASSSNRSDEVPSNKLSAPSLPPPEHQSSTPPTSCHSKTESVSKSDSSEDESDSSEEESAPPSAQRPRKTARPESSSSDDESSSASSSHDISPAQPPLSQSSAIPTSQYGIAGLYGKGPVDRRRLTLDAFRPLDFSLDPPTTIDNTPVLVDSIKHAGQLENDSSSTSDEDESESESSGSDHNRPKKQTAYRALGLPAHKLAGSAAPRPSAANTNPNQSQKKRTKTKTPIAQLFRKEEAKIIRSKKKS</sequence>
<evidence type="ECO:0000313" key="3">
    <source>
        <dbReference type="Proteomes" id="UP000037035"/>
    </source>
</evidence>
<accession>A0A0L6VB99</accession>
<feature type="region of interest" description="Disordered" evidence="1">
    <location>
        <begin position="694"/>
        <end position="986"/>
    </location>
</feature>
<comment type="caution">
    <text evidence="2">The sequence shown here is derived from an EMBL/GenBank/DDBJ whole genome shotgun (WGS) entry which is preliminary data.</text>
</comment>
<dbReference type="STRING" id="27349.A0A0L6VB99"/>
<organism evidence="2 3">
    <name type="scientific">Puccinia sorghi</name>
    <dbReference type="NCBI Taxonomy" id="27349"/>
    <lineage>
        <taxon>Eukaryota</taxon>
        <taxon>Fungi</taxon>
        <taxon>Dikarya</taxon>
        <taxon>Basidiomycota</taxon>
        <taxon>Pucciniomycotina</taxon>
        <taxon>Pucciniomycetes</taxon>
        <taxon>Pucciniales</taxon>
        <taxon>Pucciniaceae</taxon>
        <taxon>Puccinia</taxon>
    </lineage>
</organism>
<dbReference type="Proteomes" id="UP000037035">
    <property type="component" value="Unassembled WGS sequence"/>
</dbReference>
<feature type="compositionally biased region" description="Polar residues" evidence="1">
    <location>
        <begin position="258"/>
        <end position="269"/>
    </location>
</feature>
<feature type="compositionally biased region" description="Basic residues" evidence="1">
    <location>
        <begin position="417"/>
        <end position="434"/>
    </location>
</feature>
<feature type="compositionally biased region" description="Polar residues" evidence="1">
    <location>
        <begin position="228"/>
        <end position="237"/>
    </location>
</feature>
<feature type="compositionally biased region" description="Polar residues" evidence="1">
    <location>
        <begin position="765"/>
        <end position="775"/>
    </location>
</feature>
<feature type="compositionally biased region" description="Basic and acidic residues" evidence="1">
    <location>
        <begin position="776"/>
        <end position="786"/>
    </location>
</feature>
<protein>
    <submittedName>
        <fullName evidence="2">Uncharacterized protein</fullName>
    </submittedName>
</protein>
<feature type="compositionally biased region" description="Low complexity" evidence="1">
    <location>
        <begin position="822"/>
        <end position="844"/>
    </location>
</feature>
<dbReference type="EMBL" id="LAVV01006853">
    <property type="protein sequence ID" value="KNZ58023.1"/>
    <property type="molecule type" value="Genomic_DNA"/>
</dbReference>
<keyword evidence="3" id="KW-1185">Reference proteome</keyword>
<gene>
    <name evidence="2" type="ORF">VP01_2013g4</name>
</gene>
<feature type="region of interest" description="Disordered" evidence="1">
    <location>
        <begin position="619"/>
        <end position="651"/>
    </location>
</feature>
<dbReference type="AlphaFoldDB" id="A0A0L6VB99"/>
<dbReference type="OrthoDB" id="2510806at2759"/>
<feature type="region of interest" description="Disordered" evidence="1">
    <location>
        <begin position="540"/>
        <end position="589"/>
    </location>
</feature>
<feature type="compositionally biased region" description="Polar residues" evidence="1">
    <location>
        <begin position="558"/>
        <end position="576"/>
    </location>
</feature>